<evidence type="ECO:0000256" key="10">
    <source>
        <dbReference type="ARBA" id="ARBA00022840"/>
    </source>
</evidence>
<dbReference type="InterPro" id="IPR004358">
    <property type="entry name" value="Sig_transdc_His_kin-like_C"/>
</dbReference>
<dbReference type="PANTHER" id="PTHR45436">
    <property type="entry name" value="SENSOR HISTIDINE KINASE YKOH"/>
    <property type="match status" value="1"/>
</dbReference>
<feature type="transmembrane region" description="Helical" evidence="15">
    <location>
        <begin position="7"/>
        <end position="30"/>
    </location>
</feature>
<gene>
    <name evidence="18" type="ORF">ACFQMN_14055</name>
</gene>
<evidence type="ECO:0000256" key="6">
    <source>
        <dbReference type="ARBA" id="ARBA00022679"/>
    </source>
</evidence>
<dbReference type="SUPFAM" id="SSF158472">
    <property type="entry name" value="HAMP domain-like"/>
    <property type="match status" value="1"/>
</dbReference>
<keyword evidence="4" id="KW-1003">Cell membrane</keyword>
<dbReference type="CDD" id="cd06225">
    <property type="entry name" value="HAMP"/>
    <property type="match status" value="1"/>
</dbReference>
<evidence type="ECO:0000256" key="8">
    <source>
        <dbReference type="ARBA" id="ARBA00022741"/>
    </source>
</evidence>
<protein>
    <recommendedName>
        <fullName evidence="3">histidine kinase</fullName>
        <ecNumber evidence="3">2.7.13.3</ecNumber>
    </recommendedName>
</protein>
<dbReference type="Pfam" id="PF00672">
    <property type="entry name" value="HAMP"/>
    <property type="match status" value="1"/>
</dbReference>
<keyword evidence="11 15" id="KW-1133">Transmembrane helix</keyword>
<dbReference type="SUPFAM" id="SSF55874">
    <property type="entry name" value="ATPase domain of HSP90 chaperone/DNA topoisomerase II/histidine kinase"/>
    <property type="match status" value="1"/>
</dbReference>
<accession>A0ABW2K7J8</accession>
<comment type="caution">
    <text evidence="18">The sequence shown here is derived from an EMBL/GenBank/DDBJ whole genome shotgun (WGS) entry which is preliminary data.</text>
</comment>
<evidence type="ECO:0000256" key="4">
    <source>
        <dbReference type="ARBA" id="ARBA00022475"/>
    </source>
</evidence>
<comment type="subcellular location">
    <subcellularLocation>
        <location evidence="2">Cell membrane</location>
        <topology evidence="2">Multi-pass membrane protein</topology>
    </subcellularLocation>
</comment>
<feature type="coiled-coil region" evidence="14">
    <location>
        <begin position="32"/>
        <end position="59"/>
    </location>
</feature>
<dbReference type="EMBL" id="JBHTBY010000011">
    <property type="protein sequence ID" value="MFC7322006.1"/>
    <property type="molecule type" value="Genomic_DNA"/>
</dbReference>
<dbReference type="Pfam" id="PF02518">
    <property type="entry name" value="HATPase_c"/>
    <property type="match status" value="1"/>
</dbReference>
<evidence type="ECO:0000256" key="12">
    <source>
        <dbReference type="ARBA" id="ARBA00023012"/>
    </source>
</evidence>
<evidence type="ECO:0000256" key="2">
    <source>
        <dbReference type="ARBA" id="ARBA00004651"/>
    </source>
</evidence>
<evidence type="ECO:0000256" key="15">
    <source>
        <dbReference type="SAM" id="Phobius"/>
    </source>
</evidence>
<organism evidence="18 19">
    <name type="scientific">Halobacillus campisalis</name>
    <dbReference type="NCBI Taxonomy" id="435909"/>
    <lineage>
        <taxon>Bacteria</taxon>
        <taxon>Bacillati</taxon>
        <taxon>Bacillota</taxon>
        <taxon>Bacilli</taxon>
        <taxon>Bacillales</taxon>
        <taxon>Bacillaceae</taxon>
        <taxon>Halobacillus</taxon>
    </lineage>
</organism>
<dbReference type="GO" id="GO:0005524">
    <property type="term" value="F:ATP binding"/>
    <property type="evidence" value="ECO:0007669"/>
    <property type="project" value="UniProtKB-KW"/>
</dbReference>
<dbReference type="Proteomes" id="UP001596494">
    <property type="component" value="Unassembled WGS sequence"/>
</dbReference>
<dbReference type="PANTHER" id="PTHR45436:SF5">
    <property type="entry name" value="SENSOR HISTIDINE KINASE TRCS"/>
    <property type="match status" value="1"/>
</dbReference>
<dbReference type="SMART" id="SM00387">
    <property type="entry name" value="HATPase_c"/>
    <property type="match status" value="1"/>
</dbReference>
<dbReference type="SMART" id="SM00388">
    <property type="entry name" value="HisKA"/>
    <property type="match status" value="1"/>
</dbReference>
<dbReference type="PRINTS" id="PR00344">
    <property type="entry name" value="BCTRLSENSOR"/>
</dbReference>
<evidence type="ECO:0000256" key="5">
    <source>
        <dbReference type="ARBA" id="ARBA00022553"/>
    </source>
</evidence>
<keyword evidence="12" id="KW-0902">Two-component regulatory system</keyword>
<dbReference type="InterPro" id="IPR036097">
    <property type="entry name" value="HisK_dim/P_sf"/>
</dbReference>
<keyword evidence="14" id="KW-0175">Coiled coil</keyword>
<keyword evidence="8" id="KW-0547">Nucleotide-binding</keyword>
<evidence type="ECO:0000256" key="9">
    <source>
        <dbReference type="ARBA" id="ARBA00022777"/>
    </source>
</evidence>
<keyword evidence="6" id="KW-0808">Transferase</keyword>
<keyword evidence="9" id="KW-0418">Kinase</keyword>
<dbReference type="PROSITE" id="PS50885">
    <property type="entry name" value="HAMP"/>
    <property type="match status" value="1"/>
</dbReference>
<evidence type="ECO:0000256" key="13">
    <source>
        <dbReference type="ARBA" id="ARBA00023136"/>
    </source>
</evidence>
<comment type="catalytic activity">
    <reaction evidence="1">
        <text>ATP + protein L-histidine = ADP + protein N-phospho-L-histidine.</text>
        <dbReference type="EC" id="2.7.13.3"/>
    </reaction>
</comment>
<evidence type="ECO:0000256" key="7">
    <source>
        <dbReference type="ARBA" id="ARBA00022692"/>
    </source>
</evidence>
<evidence type="ECO:0000259" key="17">
    <source>
        <dbReference type="PROSITE" id="PS50885"/>
    </source>
</evidence>
<dbReference type="RefSeq" id="WP_289215926.1">
    <property type="nucleotide sequence ID" value="NZ_JAPVRC010000004.1"/>
</dbReference>
<dbReference type="CDD" id="cd00082">
    <property type="entry name" value="HisKA"/>
    <property type="match status" value="1"/>
</dbReference>
<dbReference type="Gene3D" id="3.30.565.10">
    <property type="entry name" value="Histidine kinase-like ATPase, C-terminal domain"/>
    <property type="match status" value="1"/>
</dbReference>
<reference evidence="19" key="1">
    <citation type="journal article" date="2019" name="Int. J. Syst. Evol. Microbiol.">
        <title>The Global Catalogue of Microorganisms (GCM) 10K type strain sequencing project: providing services to taxonomists for standard genome sequencing and annotation.</title>
        <authorList>
            <consortium name="The Broad Institute Genomics Platform"/>
            <consortium name="The Broad Institute Genome Sequencing Center for Infectious Disease"/>
            <person name="Wu L."/>
            <person name="Ma J."/>
        </authorList>
    </citation>
    <scope>NUCLEOTIDE SEQUENCE [LARGE SCALE GENOMIC DNA]</scope>
    <source>
        <strain evidence="19">CCUG 73951</strain>
    </source>
</reference>
<keyword evidence="7 15" id="KW-0812">Transmembrane</keyword>
<evidence type="ECO:0000256" key="14">
    <source>
        <dbReference type="SAM" id="Coils"/>
    </source>
</evidence>
<keyword evidence="19" id="KW-1185">Reference proteome</keyword>
<dbReference type="Gene3D" id="6.10.340.10">
    <property type="match status" value="1"/>
</dbReference>
<dbReference type="InterPro" id="IPR003660">
    <property type="entry name" value="HAMP_dom"/>
</dbReference>
<evidence type="ECO:0000256" key="3">
    <source>
        <dbReference type="ARBA" id="ARBA00012438"/>
    </source>
</evidence>
<proteinExistence type="predicted"/>
<dbReference type="InterPro" id="IPR050428">
    <property type="entry name" value="TCS_sensor_his_kinase"/>
</dbReference>
<feature type="domain" description="Histidine kinase" evidence="16">
    <location>
        <begin position="239"/>
        <end position="450"/>
    </location>
</feature>
<dbReference type="Gene3D" id="1.10.287.130">
    <property type="match status" value="1"/>
</dbReference>
<evidence type="ECO:0000313" key="19">
    <source>
        <dbReference type="Proteomes" id="UP001596494"/>
    </source>
</evidence>
<dbReference type="SMART" id="SM00304">
    <property type="entry name" value="HAMP"/>
    <property type="match status" value="1"/>
</dbReference>
<evidence type="ECO:0000256" key="11">
    <source>
        <dbReference type="ARBA" id="ARBA00022989"/>
    </source>
</evidence>
<sequence>MKLQNRIHLFTTALFFVLLILINMAIYFSFSRILISSELEDTEEEAERIIEEINRGTNDVPLTDFLRAYVPVNGMVQVINEEGGVEAGIAATGKQRLQELPENYFSGEITEVLEYNENQHTFVSTPIIQEDGGVAALQVTEEIASTQENLQTLKFVLIAATIIGMIPLFLSSRLLSNLIIRPITSMTRTMQEIRKSGNFKRIDLSNKSRDELHTMGQSFNDMIELLEENYKKQERFVSNASHELKTPLTVVESYSSLLKRRGLSDPDIFQESVEAINSEAERMKELTEQLLMLAKKDAQWNVNMEKVSLNQLVKTSVQAFVNAYDRNVDIQADQEVNVTTDEQKLKQLLYIFMDNAKKYSEDKITVRITAMDSFGVLEIIDYGIGISKEDLERVFDRFYRVDEARNRKSGGFGLGLSLAKELEQALKAEVFLSSELGSGTKAMIKVPLSH</sequence>
<dbReference type="SUPFAM" id="SSF47384">
    <property type="entry name" value="Homodimeric domain of signal transducing histidine kinase"/>
    <property type="match status" value="1"/>
</dbReference>
<dbReference type="InterPro" id="IPR003661">
    <property type="entry name" value="HisK_dim/P_dom"/>
</dbReference>
<dbReference type="EC" id="2.7.13.3" evidence="3"/>
<name>A0ABW2K7J8_9BACI</name>
<dbReference type="Pfam" id="PF00512">
    <property type="entry name" value="HisKA"/>
    <property type="match status" value="1"/>
</dbReference>
<dbReference type="PROSITE" id="PS50109">
    <property type="entry name" value="HIS_KIN"/>
    <property type="match status" value="1"/>
</dbReference>
<dbReference type="InterPro" id="IPR003594">
    <property type="entry name" value="HATPase_dom"/>
</dbReference>
<keyword evidence="10 18" id="KW-0067">ATP-binding</keyword>
<dbReference type="InterPro" id="IPR005467">
    <property type="entry name" value="His_kinase_dom"/>
</dbReference>
<evidence type="ECO:0000259" key="16">
    <source>
        <dbReference type="PROSITE" id="PS50109"/>
    </source>
</evidence>
<dbReference type="InterPro" id="IPR036890">
    <property type="entry name" value="HATPase_C_sf"/>
</dbReference>
<evidence type="ECO:0000313" key="18">
    <source>
        <dbReference type="EMBL" id="MFC7322006.1"/>
    </source>
</evidence>
<keyword evidence="13 15" id="KW-0472">Membrane</keyword>
<feature type="domain" description="HAMP" evidence="17">
    <location>
        <begin position="177"/>
        <end position="231"/>
    </location>
</feature>
<keyword evidence="5" id="KW-0597">Phosphoprotein</keyword>
<evidence type="ECO:0000256" key="1">
    <source>
        <dbReference type="ARBA" id="ARBA00000085"/>
    </source>
</evidence>